<name>A0A0R3UG74_MESCO</name>
<dbReference type="InterPro" id="IPR045126">
    <property type="entry name" value="TRAPPC10/Trs130"/>
</dbReference>
<evidence type="ECO:0000313" key="4">
    <source>
        <dbReference type="WBParaSite" id="MCOS_0000619801-mRNA-1"/>
    </source>
</evidence>
<evidence type="ECO:0000259" key="1">
    <source>
        <dbReference type="Pfam" id="PF23036"/>
    </source>
</evidence>
<dbReference type="OrthoDB" id="10256906at2759"/>
<reference evidence="2 3" key="2">
    <citation type="submission" date="2018-10" db="EMBL/GenBank/DDBJ databases">
        <authorList>
            <consortium name="Pathogen Informatics"/>
        </authorList>
    </citation>
    <scope>NUCLEOTIDE SEQUENCE [LARGE SCALE GENOMIC DNA]</scope>
</reference>
<keyword evidence="3" id="KW-1185">Reference proteome</keyword>
<dbReference type="GO" id="GO:0034498">
    <property type="term" value="P:early endosome to Golgi transport"/>
    <property type="evidence" value="ECO:0007669"/>
    <property type="project" value="TreeGrafter"/>
</dbReference>
<gene>
    <name evidence="2" type="ORF">MCOS_LOCUS6199</name>
</gene>
<dbReference type="GO" id="GO:1990071">
    <property type="term" value="C:TRAPPII protein complex"/>
    <property type="evidence" value="ECO:0007669"/>
    <property type="project" value="InterPro"/>
</dbReference>
<dbReference type="AlphaFoldDB" id="A0A0R3UG74"/>
<dbReference type="InterPro" id="IPR056913">
    <property type="entry name" value="TRAPPC10/Trs130_N"/>
</dbReference>
<evidence type="ECO:0000313" key="2">
    <source>
        <dbReference type="EMBL" id="VDD80196.1"/>
    </source>
</evidence>
<dbReference type="PANTHER" id="PTHR13251">
    <property type="entry name" value="EPILEPSY HOLOPROSENCEPHALY CANDIDATE 1/TMEM1"/>
    <property type="match status" value="1"/>
</dbReference>
<dbReference type="Proteomes" id="UP000267029">
    <property type="component" value="Unassembled WGS sequence"/>
</dbReference>
<dbReference type="GO" id="GO:0005829">
    <property type="term" value="C:cytosol"/>
    <property type="evidence" value="ECO:0007669"/>
    <property type="project" value="GOC"/>
</dbReference>
<dbReference type="EMBL" id="UXSR01005241">
    <property type="protein sequence ID" value="VDD80196.1"/>
    <property type="molecule type" value="Genomic_DNA"/>
</dbReference>
<sequence length="113" mass="13042">MKADFSIESVDCLIDLPNDYETYPSAWQTLLVKLRNAVLRAFSSTLSARELRAKELLESQKEGNWDFMEYYFCQEEIVSLYCCLSMYEEALDYMDRVESCLTSELAMAAENGS</sequence>
<reference evidence="4" key="1">
    <citation type="submission" date="2017-02" db="UniProtKB">
        <authorList>
            <consortium name="WormBaseParasite"/>
        </authorList>
    </citation>
    <scope>IDENTIFICATION</scope>
</reference>
<dbReference type="GO" id="GO:0006891">
    <property type="term" value="P:intra-Golgi vesicle-mediated transport"/>
    <property type="evidence" value="ECO:0007669"/>
    <property type="project" value="TreeGrafter"/>
</dbReference>
<organism evidence="4">
    <name type="scientific">Mesocestoides corti</name>
    <name type="common">Flatworm</name>
    <dbReference type="NCBI Taxonomy" id="53468"/>
    <lineage>
        <taxon>Eukaryota</taxon>
        <taxon>Metazoa</taxon>
        <taxon>Spiralia</taxon>
        <taxon>Lophotrochozoa</taxon>
        <taxon>Platyhelminthes</taxon>
        <taxon>Cestoda</taxon>
        <taxon>Eucestoda</taxon>
        <taxon>Cyclophyllidea</taxon>
        <taxon>Mesocestoididae</taxon>
        <taxon>Mesocestoides</taxon>
    </lineage>
</organism>
<dbReference type="STRING" id="53468.A0A0R3UG74"/>
<dbReference type="Pfam" id="PF23036">
    <property type="entry name" value="TRAPPC10_1st"/>
    <property type="match status" value="1"/>
</dbReference>
<dbReference type="PANTHER" id="PTHR13251:SF3">
    <property type="entry name" value="TRAFFICKING PROTEIN PARTICLE COMPLEX SUBUNIT 10"/>
    <property type="match status" value="1"/>
</dbReference>
<dbReference type="WBParaSite" id="MCOS_0000619801-mRNA-1">
    <property type="protein sequence ID" value="MCOS_0000619801-mRNA-1"/>
    <property type="gene ID" value="MCOS_0000619801"/>
</dbReference>
<protein>
    <submittedName>
        <fullName evidence="4">JMY domain-containing protein</fullName>
    </submittedName>
</protein>
<accession>A0A0R3UG74</accession>
<feature type="domain" description="TRAPPC10/Trs130 N-terminal" evidence="1">
    <location>
        <begin position="1"/>
        <end position="103"/>
    </location>
</feature>
<evidence type="ECO:0000313" key="3">
    <source>
        <dbReference type="Proteomes" id="UP000267029"/>
    </source>
</evidence>
<proteinExistence type="predicted"/>